<evidence type="ECO:0000313" key="2">
    <source>
        <dbReference type="Proteomes" id="UP000029986"/>
    </source>
</evidence>
<dbReference type="Gene3D" id="1.10.10.10">
    <property type="entry name" value="Winged helix-like DNA-binding domain superfamily/Winged helix DNA-binding domain"/>
    <property type="match status" value="1"/>
</dbReference>
<dbReference type="KEGG" id="hav:AT03_01390"/>
<organism evidence="1 2">
    <name type="scientific">Hafnia alvei FB1</name>
    <dbReference type="NCBI Taxonomy" id="1453496"/>
    <lineage>
        <taxon>Bacteria</taxon>
        <taxon>Pseudomonadati</taxon>
        <taxon>Pseudomonadota</taxon>
        <taxon>Gammaproteobacteria</taxon>
        <taxon>Enterobacterales</taxon>
        <taxon>Hafniaceae</taxon>
        <taxon>Hafnia</taxon>
    </lineage>
</organism>
<evidence type="ECO:0000313" key="1">
    <source>
        <dbReference type="EMBL" id="AIU71184.1"/>
    </source>
</evidence>
<dbReference type="SUPFAM" id="SSF46785">
    <property type="entry name" value="Winged helix' DNA-binding domain"/>
    <property type="match status" value="1"/>
</dbReference>
<dbReference type="InterPro" id="IPR036388">
    <property type="entry name" value="WH-like_DNA-bd_sf"/>
</dbReference>
<gene>
    <name evidence="1" type="ORF">AT03_01390</name>
</gene>
<protein>
    <submittedName>
        <fullName evidence="1">Transcriptional regulator</fullName>
    </submittedName>
</protein>
<reference evidence="1 2" key="1">
    <citation type="journal article" date="2014" name="Gut Pathog.">
        <title>Gene clusters of Hafnia alvei strain FB1 important in survival and pathogenesis: a draft genome perspective.</title>
        <authorList>
            <person name="Tan J.Y."/>
            <person name="Yin W.F."/>
            <person name="Chan K.G."/>
        </authorList>
    </citation>
    <scope>NUCLEOTIDE SEQUENCE [LARGE SCALE GENOMIC DNA]</scope>
    <source>
        <strain evidence="1 2">FB1</strain>
    </source>
</reference>
<name>A0A097QXH4_HAFAL</name>
<dbReference type="OrthoDB" id="155998at2"/>
<sequence length="207" mass="23762">MKTPELIMLQLKSLGPQSAKMLADRISITTMGIRQHLQQLEQRELVCYEEARTKVGRPTRYWSLTTKGHGQFPDRHQDLSRVLLGAAQQLFGDEGVDKLINVREDSLFQRYTTELEKHPEGEERFQALARLRQNDGYMAELEVEDDAVVLIENHCPIGVAAHNCGNLCNSELSLLHRLLGPNYEIDRVEHIISNSRRCAYRITPREL</sequence>
<dbReference type="EMBL" id="CP009706">
    <property type="protein sequence ID" value="AIU71184.1"/>
    <property type="molecule type" value="Genomic_DNA"/>
</dbReference>
<dbReference type="Proteomes" id="UP000029986">
    <property type="component" value="Chromosome"/>
</dbReference>
<dbReference type="eggNOG" id="COG2345">
    <property type="taxonomic scope" value="Bacteria"/>
</dbReference>
<dbReference type="HOGENOM" id="CLU_078469_2_0_6"/>
<dbReference type="RefSeq" id="WP_025801478.1">
    <property type="nucleotide sequence ID" value="NZ_CP009706.1"/>
</dbReference>
<keyword evidence="2" id="KW-1185">Reference proteome</keyword>
<dbReference type="PATRIC" id="fig|1453496.5.peg.287"/>
<accession>A0A097QXH4</accession>
<proteinExistence type="predicted"/>
<dbReference type="AlphaFoldDB" id="A0A097QXH4"/>
<dbReference type="GeneID" id="78449219"/>
<dbReference type="InterPro" id="IPR036390">
    <property type="entry name" value="WH_DNA-bd_sf"/>
</dbReference>